<dbReference type="InterPro" id="IPR025484">
    <property type="entry name" value="DUF4376"/>
</dbReference>
<evidence type="ECO:0000313" key="2">
    <source>
        <dbReference type="EMBL" id="STE02072.1"/>
    </source>
</evidence>
<dbReference type="AlphaFoldDB" id="A0A376H7G5"/>
<accession>A0A376H7G5</accession>
<protein>
    <submittedName>
        <fullName evidence="2">Putative phage tail fiber protein</fullName>
    </submittedName>
</protein>
<feature type="domain" description="DUF4376" evidence="1">
    <location>
        <begin position="73"/>
        <end position="177"/>
    </location>
</feature>
<name>A0A376H7G5_ECOLX</name>
<gene>
    <name evidence="2" type="ORF">NCTC10082_00353</name>
</gene>
<dbReference type="EMBL" id="UFZA01000001">
    <property type="protein sequence ID" value="STE02072.1"/>
    <property type="molecule type" value="Genomic_DNA"/>
</dbReference>
<proteinExistence type="predicted"/>
<organism evidence="2 3">
    <name type="scientific">Escherichia coli</name>
    <dbReference type="NCBI Taxonomy" id="562"/>
    <lineage>
        <taxon>Bacteria</taxon>
        <taxon>Pseudomonadati</taxon>
        <taxon>Pseudomonadota</taxon>
        <taxon>Gammaproteobacteria</taxon>
        <taxon>Enterobacterales</taxon>
        <taxon>Enterobacteriaceae</taxon>
        <taxon>Escherichia</taxon>
    </lineage>
</organism>
<dbReference type="Proteomes" id="UP000255164">
    <property type="component" value="Unassembled WGS sequence"/>
</dbReference>
<dbReference type="Pfam" id="PF14301">
    <property type="entry name" value="DUF4376"/>
    <property type="match status" value="1"/>
</dbReference>
<evidence type="ECO:0000313" key="3">
    <source>
        <dbReference type="Proteomes" id="UP000255164"/>
    </source>
</evidence>
<dbReference type="RefSeq" id="WP_000701870.1">
    <property type="nucleotide sequence ID" value="NZ_BLCF01000017.1"/>
</dbReference>
<reference evidence="2 3" key="1">
    <citation type="submission" date="2018-06" db="EMBL/GenBank/DDBJ databases">
        <authorList>
            <consortium name="Pathogen Informatics"/>
            <person name="Doyle S."/>
        </authorList>
    </citation>
    <scope>NUCLEOTIDE SEQUENCE [LARGE SCALE GENOMIC DNA]</scope>
    <source>
        <strain evidence="2 3">NCTC10082</strain>
    </source>
</reference>
<evidence type="ECO:0000259" key="1">
    <source>
        <dbReference type="Pfam" id="PF14301"/>
    </source>
</evidence>
<sequence>MKIRAVKGIRNAHYLENGAVDCEVLFEGETEFVPYTAMQDDSAPTGQRIWEELQSGKWGEIAPFTVTPELIAAAKDAKKREIEAWRTEQEAQPFTFEWNGRTWNAGPDSMARLYPVVMAAKSDTARDVMAWGDADNQQVKLSMPELEELATAMAQAQVDRNDEIYQRQREMKDELNNLEDLRSIREMAISGNHAR</sequence>